<proteinExistence type="predicted"/>
<gene>
    <name evidence="1" type="ordered locus">Cst_c05950</name>
</gene>
<dbReference type="KEGG" id="css:Cst_c05950"/>
<protein>
    <submittedName>
        <fullName evidence="1">Uncharacterized protein</fullName>
    </submittedName>
</protein>
<evidence type="ECO:0000313" key="2">
    <source>
        <dbReference type="Proteomes" id="UP000011220"/>
    </source>
</evidence>
<sequence length="76" mass="8324">MHTNHLSRTGSRNIISENTFFTDMRQSNLLPDTGFSVILLKAETVGRDAKVCLSLVRSSLQQAFVCCIPLSGIGII</sequence>
<accession>L7VLQ4</accession>
<name>L7VLQ4_THES1</name>
<dbReference type="EMBL" id="CP004044">
    <property type="protein sequence ID" value="AGC67617.1"/>
    <property type="molecule type" value="Genomic_DNA"/>
</dbReference>
<reference evidence="1 2" key="1">
    <citation type="journal article" date="2013" name="Genome Announc.">
        <title>Complete genome sequence of Clostridium stercorarium subsp. stercorarium strain DSM 8532, a thermophilic degrader of plant cell wall fibers.</title>
        <authorList>
            <person name="Poehlein A."/>
            <person name="Zverlov V.V."/>
            <person name="Daniel R."/>
            <person name="Schwarz W.H."/>
            <person name="Liebl W."/>
        </authorList>
    </citation>
    <scope>NUCLEOTIDE SEQUENCE [LARGE SCALE GENOMIC DNA]</scope>
    <source>
        <strain evidence="2">ATCC 35414 / DSM 8532 / NCIMB 11754</strain>
    </source>
</reference>
<organism evidence="1 2">
    <name type="scientific">Thermoclostridium stercorarium (strain ATCC 35414 / DSM 8532 / NCIMB 11754)</name>
    <name type="common">Clostridium stercorarium</name>
    <dbReference type="NCBI Taxonomy" id="1121335"/>
    <lineage>
        <taxon>Bacteria</taxon>
        <taxon>Bacillati</taxon>
        <taxon>Bacillota</taxon>
        <taxon>Clostridia</taxon>
        <taxon>Eubacteriales</taxon>
        <taxon>Oscillospiraceae</taxon>
        <taxon>Thermoclostridium</taxon>
    </lineage>
</organism>
<dbReference type="Proteomes" id="UP000011220">
    <property type="component" value="Chromosome"/>
</dbReference>
<dbReference type="STRING" id="1121335.Cst_c05950"/>
<dbReference type="AlphaFoldDB" id="L7VLQ4"/>
<keyword evidence="2" id="KW-1185">Reference proteome</keyword>
<evidence type="ECO:0000313" key="1">
    <source>
        <dbReference type="EMBL" id="AGC67617.1"/>
    </source>
</evidence>